<gene>
    <name evidence="1" type="ORF">PBLR_13174</name>
</gene>
<protein>
    <submittedName>
        <fullName evidence="1">Uncharacterized protein</fullName>
    </submittedName>
</protein>
<accession>A0A383RDT2</accession>
<sequence length="58" mass="6723">MQLGTPSMDQLEALAIYKWLDNHKHGGCEHRGEHDIYNDFKPSFGLHKNRELLSSIRS</sequence>
<proteinExistence type="predicted"/>
<evidence type="ECO:0000313" key="1">
    <source>
        <dbReference type="EMBL" id="SYX84752.1"/>
    </source>
</evidence>
<organism evidence="1 2">
    <name type="scientific">Paenibacillus alvei</name>
    <name type="common">Bacillus alvei</name>
    <dbReference type="NCBI Taxonomy" id="44250"/>
    <lineage>
        <taxon>Bacteria</taxon>
        <taxon>Bacillati</taxon>
        <taxon>Bacillota</taxon>
        <taxon>Bacilli</taxon>
        <taxon>Bacillales</taxon>
        <taxon>Paenibacillaceae</taxon>
        <taxon>Paenibacillus</taxon>
    </lineage>
</organism>
<name>A0A383RDT2_PAEAL</name>
<reference evidence="2" key="1">
    <citation type="submission" date="2018-08" db="EMBL/GenBank/DDBJ databases">
        <authorList>
            <person name="Chevrot R."/>
        </authorList>
    </citation>
    <scope>NUCLEOTIDE SEQUENCE [LARGE SCALE GENOMIC DNA]</scope>
</reference>
<dbReference type="EMBL" id="LS992241">
    <property type="protein sequence ID" value="SYX84752.1"/>
    <property type="molecule type" value="Genomic_DNA"/>
</dbReference>
<dbReference type="AlphaFoldDB" id="A0A383RDT2"/>
<evidence type="ECO:0000313" key="2">
    <source>
        <dbReference type="Proteomes" id="UP000304148"/>
    </source>
</evidence>
<dbReference type="Proteomes" id="UP000304148">
    <property type="component" value="Chromosome"/>
</dbReference>